<protein>
    <recommendedName>
        <fullName evidence="1">DUF7151 domain-containing protein</fullName>
    </recommendedName>
</protein>
<dbReference type="Proteomes" id="UP001575181">
    <property type="component" value="Unassembled WGS sequence"/>
</dbReference>
<dbReference type="Pfam" id="PF23657">
    <property type="entry name" value="DUF7151"/>
    <property type="match status" value="1"/>
</dbReference>
<evidence type="ECO:0000259" key="1">
    <source>
        <dbReference type="Pfam" id="PF23657"/>
    </source>
</evidence>
<dbReference type="EMBL" id="JBGUAW010000011">
    <property type="protein sequence ID" value="MFA9462174.1"/>
    <property type="molecule type" value="Genomic_DNA"/>
</dbReference>
<gene>
    <name evidence="2" type="ORF">ACERLL_15250</name>
</gene>
<keyword evidence="3" id="KW-1185">Reference proteome</keyword>
<feature type="domain" description="DUF7151" evidence="1">
    <location>
        <begin position="50"/>
        <end position="94"/>
    </location>
</feature>
<dbReference type="InterPro" id="IPR055575">
    <property type="entry name" value="DUF7151"/>
</dbReference>
<name>A0ABV4U001_9GAMM</name>
<proteinExistence type="predicted"/>
<accession>A0ABV4U001</accession>
<organism evidence="2 3">
    <name type="scientific">Thiohalorhabdus methylotrophus</name>
    <dbReference type="NCBI Taxonomy" id="3242694"/>
    <lineage>
        <taxon>Bacteria</taxon>
        <taxon>Pseudomonadati</taxon>
        <taxon>Pseudomonadota</taxon>
        <taxon>Gammaproteobacteria</taxon>
        <taxon>Thiohalorhabdales</taxon>
        <taxon>Thiohalorhabdaceae</taxon>
        <taxon>Thiohalorhabdus</taxon>
    </lineage>
</organism>
<comment type="caution">
    <text evidence="2">The sequence shown here is derived from an EMBL/GenBank/DDBJ whole genome shotgun (WGS) entry which is preliminary data.</text>
</comment>
<dbReference type="SUPFAM" id="SSF89372">
    <property type="entry name" value="Fucose-specific lectin"/>
    <property type="match status" value="1"/>
</dbReference>
<evidence type="ECO:0000313" key="2">
    <source>
        <dbReference type="EMBL" id="MFA9462174.1"/>
    </source>
</evidence>
<sequence length="511" mass="52945">MAGYGLVRGGVEKGRHPWKRVLAAGVLALHGCGGQGGGKDGADGADGLSSLVSVTDESPGINCRYGGLKVESGRDGDGNGSLDGGEVAQTRFLCDGAGPRGWGVAEVLETGNDTAGDPQVGVDDSGNAIAVWEQSDGTRDNIWANRYVAGSGWGEPERIEANDNAASEVQVAVNGGGHAVAVWKQSDGTQPSIWANHYDPDSGWGAAEKVESRDAGWAANPQVALEDSGAAMAVWAQDDGNRENIRANRYEPGIGWGSDHLIETHDGTPAEKPQVAMDGSGNAVAVWSQMQGGTYSIRANRYDAGSGWEGAAAIEAIASDDATGPQVAMDERGHATAVWKVDDGTGIYTWANRYEPGSGWGTAGAIETATGNSSGQQVAMDASGNAVAVWAKFPGGKKHAYASRYMAGSGWGAPYLLETHNAGGVENPRVAVDGAGNALVVWQQGDGVRDNIWANRFLVGAGWGSAQVIETDDSGEAEAPQVALDPEGNGIAVWQHNDGTRFNIVGNRFTE</sequence>
<reference evidence="2 3" key="1">
    <citation type="submission" date="2024-08" db="EMBL/GenBank/DDBJ databases">
        <title>Whole-genome sequencing of halo(alkali)philic microorganisms from hypersaline lakes.</title>
        <authorList>
            <person name="Sorokin D.Y."/>
            <person name="Merkel A.Y."/>
            <person name="Messina E."/>
            <person name="Yakimov M."/>
        </authorList>
    </citation>
    <scope>NUCLEOTIDE SEQUENCE [LARGE SCALE GENOMIC DNA]</scope>
    <source>
        <strain evidence="2 3">Cl-TMA</strain>
    </source>
</reference>
<dbReference type="RefSeq" id="WP_373656961.1">
    <property type="nucleotide sequence ID" value="NZ_JBGUAW010000011.1"/>
</dbReference>
<evidence type="ECO:0000313" key="3">
    <source>
        <dbReference type="Proteomes" id="UP001575181"/>
    </source>
</evidence>